<dbReference type="AlphaFoldDB" id="A0A7S3XVZ3"/>
<dbReference type="EMBL" id="HBIU01027287">
    <property type="protein sequence ID" value="CAE0633880.1"/>
    <property type="molecule type" value="Transcribed_RNA"/>
</dbReference>
<feature type="region of interest" description="Disordered" evidence="2">
    <location>
        <begin position="210"/>
        <end position="230"/>
    </location>
</feature>
<evidence type="ECO:0000256" key="2">
    <source>
        <dbReference type="SAM" id="MobiDB-lite"/>
    </source>
</evidence>
<accession>A0A7S3XVZ3</accession>
<organism evidence="3">
    <name type="scientific">Heterosigma akashiwo</name>
    <name type="common">Chromophytic alga</name>
    <name type="synonym">Heterosigma carterae</name>
    <dbReference type="NCBI Taxonomy" id="2829"/>
    <lineage>
        <taxon>Eukaryota</taxon>
        <taxon>Sar</taxon>
        <taxon>Stramenopiles</taxon>
        <taxon>Ochrophyta</taxon>
        <taxon>Raphidophyceae</taxon>
        <taxon>Chattonellales</taxon>
        <taxon>Chattonellaceae</taxon>
        <taxon>Heterosigma</taxon>
    </lineage>
</organism>
<gene>
    <name evidence="3" type="ORF">HAKA00212_LOCUS12593</name>
</gene>
<proteinExistence type="predicted"/>
<evidence type="ECO:0000256" key="1">
    <source>
        <dbReference type="SAM" id="Coils"/>
    </source>
</evidence>
<name>A0A7S3XVZ3_HETAK</name>
<keyword evidence="1" id="KW-0175">Coiled coil</keyword>
<protein>
    <submittedName>
        <fullName evidence="3">Uncharacterized protein</fullName>
    </submittedName>
</protein>
<feature type="coiled-coil region" evidence="1">
    <location>
        <begin position="265"/>
        <end position="292"/>
    </location>
</feature>
<reference evidence="3" key="1">
    <citation type="submission" date="2021-01" db="EMBL/GenBank/DDBJ databases">
        <authorList>
            <person name="Corre E."/>
            <person name="Pelletier E."/>
            <person name="Niang G."/>
            <person name="Scheremetjew M."/>
            <person name="Finn R."/>
            <person name="Kale V."/>
            <person name="Holt S."/>
            <person name="Cochrane G."/>
            <person name="Meng A."/>
            <person name="Brown T."/>
            <person name="Cohen L."/>
        </authorList>
    </citation>
    <scope>NUCLEOTIDE SEQUENCE</scope>
    <source>
        <strain evidence="3">CCMP3107</strain>
    </source>
</reference>
<evidence type="ECO:0000313" key="3">
    <source>
        <dbReference type="EMBL" id="CAE0633880.1"/>
    </source>
</evidence>
<sequence>MFFAKMEQHPTPEGMVSFLCAAPAATLLKQLIIAAEEKRQIEGNINIKSSTKDFDLAQAMKDAHVKLTGNDCAQFMGPNRGGRTMVKLLDETLMQLRAQKTSDAKDIARDMRELWAASVAVVEEEEAATGTAAGGEEDFDAVMRVVRDFEDLNWGPSVDQEDFRLVLSTMLERLESNEKISAGWEEKGLKGRIVTCADEILSMSEGINATSRKNHHAPLGEGGGPGSNENLDDMSDLGRLVLEAYDALHGMMIPFIRQPKKGTSIDEQRTAVQDHKKHLARLKDALDRLEQDLGHRVCFGETSEYMFWIAFKAVDEYLYTLDTYGINLTFFSCQASEHCNKLVKQSLRYLHGFTCRGVGDGKDPMLNKVGYLMAQQMQDKVICGGGVANKK</sequence>